<accession>A0A239SJS8</accession>
<feature type="transmembrane region" description="Helical" evidence="6">
    <location>
        <begin position="168"/>
        <end position="186"/>
    </location>
</feature>
<feature type="transmembrane region" description="Helical" evidence="6">
    <location>
        <begin position="430"/>
        <end position="450"/>
    </location>
</feature>
<keyword evidence="8" id="KW-1185">Reference proteome</keyword>
<feature type="transmembrane region" description="Helical" evidence="6">
    <location>
        <begin position="288"/>
        <end position="305"/>
    </location>
</feature>
<comment type="similarity">
    <text evidence="2">Belongs to the SLC13A/DASS transporter (TC 2.A.47) family. DIT1 subfamily.</text>
</comment>
<gene>
    <name evidence="7" type="primary">citT</name>
    <name evidence="7" type="ORF">SAMEA4530655_02535</name>
</gene>
<feature type="transmembrane region" description="Helical" evidence="6">
    <location>
        <begin position="342"/>
        <end position="365"/>
    </location>
</feature>
<sequence length="496" mass="52347">MSTPDVSVQSPPQKKAIPIGLIAGVIVMIAVLFIPMPDDLPVAGHRMLAILAFAVVVWITEAVSYEASAIIITSLMAFLVGTAPTVQDPSVEYGTSRAISMALAGFSNSALALVAGALFIAAAMTLTGLDRRIALVTLSRIGTSTRRVMIGAVAVTILLSLVVPSATARSACVVPIMMGVIAAFGVDKRSNIAAGIMIIVAQATSIWNVGIQTAAAQNLLTVGFMDKMLGDRITWAEWLVAGAPWAIIMSVVLVVLVLKLMPPEADAIAGGKEAVEAQLRDMGPMTSAQKRLLAVSIGLLLFWATEGKLHRFDTTSVTYVGLVVLMLPRFGVMTWKDVQSRIPWGTVIVFGVGISLGTALLTTQAGQWLGNHVVAATGLDSLPTLSIFAILAAFLILIHLGFASATALTSAMLPILIAVLQTLPGDFNRLGMTMLLGFTVSFGFILPINAPQNMVCLGTDTFTAKQFAKVGIIVTVVGYALLLVFAATYWRWLGWL</sequence>
<proteinExistence type="inferred from homology"/>
<reference evidence="7 8" key="1">
    <citation type="submission" date="2017-06" db="EMBL/GenBank/DDBJ databases">
        <authorList>
            <consortium name="Pathogen Informatics"/>
        </authorList>
    </citation>
    <scope>NUCLEOTIDE SEQUENCE [LARGE SCALE GENOMIC DNA]</scope>
    <source>
        <strain evidence="7 8">NCTC13161</strain>
    </source>
</reference>
<feature type="transmembrane region" description="Helical" evidence="6">
    <location>
        <begin position="67"/>
        <end position="86"/>
    </location>
</feature>
<evidence type="ECO:0000256" key="2">
    <source>
        <dbReference type="ARBA" id="ARBA00007349"/>
    </source>
</evidence>
<dbReference type="EMBL" id="LT906435">
    <property type="protein sequence ID" value="SNU85472.1"/>
    <property type="molecule type" value="Genomic_DNA"/>
</dbReference>
<evidence type="ECO:0000256" key="5">
    <source>
        <dbReference type="ARBA" id="ARBA00023136"/>
    </source>
</evidence>
<evidence type="ECO:0000313" key="8">
    <source>
        <dbReference type="Proteomes" id="UP000215126"/>
    </source>
</evidence>
<dbReference type="GO" id="GO:0005886">
    <property type="term" value="C:plasma membrane"/>
    <property type="evidence" value="ECO:0007669"/>
    <property type="project" value="TreeGrafter"/>
</dbReference>
<comment type="subcellular location">
    <subcellularLocation>
        <location evidence="1">Membrane</location>
        <topology evidence="1">Multi-pass membrane protein</topology>
    </subcellularLocation>
</comment>
<dbReference type="NCBIfam" id="TIGR00785">
    <property type="entry name" value="dass"/>
    <property type="match status" value="1"/>
</dbReference>
<feature type="transmembrane region" description="Helical" evidence="6">
    <location>
        <begin position="144"/>
        <end position="162"/>
    </location>
</feature>
<dbReference type="PANTHER" id="PTHR10283:SF82">
    <property type="entry name" value="SOLUTE CARRIER FAMILY 13 MEMBER 2"/>
    <property type="match status" value="1"/>
</dbReference>
<dbReference type="InterPro" id="IPR030676">
    <property type="entry name" value="CitT-rel"/>
</dbReference>
<feature type="transmembrane region" description="Helical" evidence="6">
    <location>
        <begin position="193"/>
        <end position="215"/>
    </location>
</feature>
<feature type="transmembrane region" description="Helical" evidence="6">
    <location>
        <begin position="470"/>
        <end position="490"/>
    </location>
</feature>
<evidence type="ECO:0000256" key="1">
    <source>
        <dbReference type="ARBA" id="ARBA00004141"/>
    </source>
</evidence>
<organism evidence="7 8">
    <name type="scientific">Pandoraea sputorum</name>
    <dbReference type="NCBI Taxonomy" id="93222"/>
    <lineage>
        <taxon>Bacteria</taxon>
        <taxon>Pseudomonadati</taxon>
        <taxon>Pseudomonadota</taxon>
        <taxon>Betaproteobacteria</taxon>
        <taxon>Burkholderiales</taxon>
        <taxon>Burkholderiaceae</taxon>
        <taxon>Pandoraea</taxon>
    </lineage>
</organism>
<keyword evidence="3 6" id="KW-0812">Transmembrane</keyword>
<dbReference type="STRING" id="93222.NA29_16860"/>
<feature type="transmembrane region" description="Helical" evidence="6">
    <location>
        <begin position="16"/>
        <end position="36"/>
    </location>
</feature>
<dbReference type="InterPro" id="IPR001898">
    <property type="entry name" value="SLC13A/DASS"/>
</dbReference>
<dbReference type="GO" id="GO:1905039">
    <property type="term" value="P:carboxylic acid transmembrane transport"/>
    <property type="evidence" value="ECO:0007669"/>
    <property type="project" value="UniProtKB-ARBA"/>
</dbReference>
<dbReference type="OrthoDB" id="9766267at2"/>
<evidence type="ECO:0000256" key="3">
    <source>
        <dbReference type="ARBA" id="ARBA00022692"/>
    </source>
</evidence>
<keyword evidence="5 6" id="KW-0472">Membrane</keyword>
<dbReference type="AlphaFoldDB" id="A0A239SJS8"/>
<dbReference type="Proteomes" id="UP000215126">
    <property type="component" value="Chromosome 1"/>
</dbReference>
<protein>
    <submittedName>
        <fullName evidence="7">Citrate/succinate antiporter</fullName>
    </submittedName>
</protein>
<evidence type="ECO:0000256" key="4">
    <source>
        <dbReference type="ARBA" id="ARBA00022989"/>
    </source>
</evidence>
<evidence type="ECO:0000313" key="7">
    <source>
        <dbReference type="EMBL" id="SNU85472.1"/>
    </source>
</evidence>
<feature type="transmembrane region" description="Helical" evidence="6">
    <location>
        <begin position="385"/>
        <end position="418"/>
    </location>
</feature>
<dbReference type="GeneID" id="88095170"/>
<keyword evidence="4 6" id="KW-1133">Transmembrane helix</keyword>
<dbReference type="KEGG" id="pspu:NA29_16860"/>
<evidence type="ECO:0000256" key="6">
    <source>
        <dbReference type="SAM" id="Phobius"/>
    </source>
</evidence>
<feature type="transmembrane region" description="Helical" evidence="6">
    <location>
        <begin position="317"/>
        <end position="335"/>
    </location>
</feature>
<dbReference type="PANTHER" id="PTHR10283">
    <property type="entry name" value="SOLUTE CARRIER FAMILY 13 MEMBER"/>
    <property type="match status" value="1"/>
</dbReference>
<feature type="transmembrane region" description="Helical" evidence="6">
    <location>
        <begin position="42"/>
        <end position="60"/>
    </location>
</feature>
<dbReference type="RefSeq" id="WP_039398570.1">
    <property type="nucleotide sequence ID" value="NZ_AP028930.1"/>
</dbReference>
<dbReference type="PIRSF" id="PIRSF002457">
    <property type="entry name" value="DASS"/>
    <property type="match status" value="1"/>
</dbReference>
<dbReference type="GO" id="GO:0008514">
    <property type="term" value="F:organic anion transmembrane transporter activity"/>
    <property type="evidence" value="ECO:0007669"/>
    <property type="project" value="UniProtKB-ARBA"/>
</dbReference>
<dbReference type="Pfam" id="PF00939">
    <property type="entry name" value="Na_sulph_symp"/>
    <property type="match status" value="1"/>
</dbReference>
<feature type="transmembrane region" description="Helical" evidence="6">
    <location>
        <begin position="98"/>
        <end position="123"/>
    </location>
</feature>
<name>A0A239SJS8_9BURK</name>
<feature type="transmembrane region" description="Helical" evidence="6">
    <location>
        <begin position="235"/>
        <end position="258"/>
    </location>
</feature>